<gene>
    <name evidence="2" type="ORF">GGQ90_003157</name>
</gene>
<evidence type="ECO:0000313" key="3">
    <source>
        <dbReference type="Proteomes" id="UP000590524"/>
    </source>
</evidence>
<dbReference type="PROSITE" id="PS51257">
    <property type="entry name" value="PROKAR_LIPOPROTEIN"/>
    <property type="match status" value="1"/>
</dbReference>
<dbReference type="EMBL" id="JACIEU010000012">
    <property type="protein sequence ID" value="MBB4149366.1"/>
    <property type="molecule type" value="Genomic_DNA"/>
</dbReference>
<dbReference type="Proteomes" id="UP000590524">
    <property type="component" value="Unassembled WGS sequence"/>
</dbReference>
<sequence length="84" mass="9560">MKARIVSLITASLLTASMNSAIACLPPPPTLSRLEGESDDAYARRLEPFEAERVRRDQEEVDRFSGKETRRIGPRQIASYWRKP</sequence>
<evidence type="ECO:0000313" key="2">
    <source>
        <dbReference type="EMBL" id="MBB4149366.1"/>
    </source>
</evidence>
<organism evidence="2 3">
    <name type="scientific">Sphingobium scionense</name>
    <dbReference type="NCBI Taxonomy" id="1404341"/>
    <lineage>
        <taxon>Bacteria</taxon>
        <taxon>Pseudomonadati</taxon>
        <taxon>Pseudomonadota</taxon>
        <taxon>Alphaproteobacteria</taxon>
        <taxon>Sphingomonadales</taxon>
        <taxon>Sphingomonadaceae</taxon>
        <taxon>Sphingobium</taxon>
    </lineage>
</organism>
<keyword evidence="1" id="KW-0732">Signal</keyword>
<proteinExistence type="predicted"/>
<dbReference type="RefSeq" id="WP_188082986.1">
    <property type="nucleotide sequence ID" value="NZ_JACIEU010000012.1"/>
</dbReference>
<name>A0A7W6LU16_9SPHN</name>
<dbReference type="AlphaFoldDB" id="A0A7W6LU16"/>
<accession>A0A7W6LU16</accession>
<protein>
    <submittedName>
        <fullName evidence="2">Uncharacterized protein</fullName>
    </submittedName>
</protein>
<comment type="caution">
    <text evidence="2">The sequence shown here is derived from an EMBL/GenBank/DDBJ whole genome shotgun (WGS) entry which is preliminary data.</text>
</comment>
<feature type="chain" id="PRO_5030642323" evidence="1">
    <location>
        <begin position="24"/>
        <end position="84"/>
    </location>
</feature>
<reference evidence="2 3" key="1">
    <citation type="submission" date="2020-08" db="EMBL/GenBank/DDBJ databases">
        <title>Genomic Encyclopedia of Type Strains, Phase IV (KMG-IV): sequencing the most valuable type-strain genomes for metagenomic binning, comparative biology and taxonomic classification.</title>
        <authorList>
            <person name="Goeker M."/>
        </authorList>
    </citation>
    <scope>NUCLEOTIDE SEQUENCE [LARGE SCALE GENOMIC DNA]</scope>
    <source>
        <strain evidence="2 3">DSM 19371</strain>
    </source>
</reference>
<evidence type="ECO:0000256" key="1">
    <source>
        <dbReference type="SAM" id="SignalP"/>
    </source>
</evidence>
<feature type="signal peptide" evidence="1">
    <location>
        <begin position="1"/>
        <end position="23"/>
    </location>
</feature>
<keyword evidence="3" id="KW-1185">Reference proteome</keyword>